<dbReference type="OrthoDB" id="975915at2"/>
<dbReference type="KEGG" id="mic:Mic7113_5258"/>
<dbReference type="Proteomes" id="UP000010471">
    <property type="component" value="Chromosome"/>
</dbReference>
<feature type="transmembrane region" description="Helical" evidence="1">
    <location>
        <begin position="172"/>
        <end position="190"/>
    </location>
</feature>
<feature type="transmembrane region" description="Helical" evidence="1">
    <location>
        <begin position="196"/>
        <end position="212"/>
    </location>
</feature>
<proteinExistence type="predicted"/>
<feature type="transmembrane region" description="Helical" evidence="1">
    <location>
        <begin position="7"/>
        <end position="26"/>
    </location>
</feature>
<name>K9WMX4_9CYAN</name>
<evidence type="ECO:0008006" key="4">
    <source>
        <dbReference type="Google" id="ProtNLM"/>
    </source>
</evidence>
<feature type="transmembrane region" description="Helical" evidence="1">
    <location>
        <begin position="46"/>
        <end position="65"/>
    </location>
</feature>
<keyword evidence="1" id="KW-0812">Transmembrane</keyword>
<sequence length="435" mass="49167">MFKKKAWLIFQIAVGIAGIGMLALLVTNSIVRLGQNIPQQNLLLDYTIGLLWSITLGASILVWPIPNKDKPALLSLWLVKSLVTLGFMLVFEAYYSTLDSYYYFDTPRQPDFIWTGFKITDGTGNILRLVWLHNQLLPQSYHALKVSFAMTGLVAIYIFYRAVVIFLKREEISILYVLALFPSILFWTSIIGKEPMALLGIGLYTYGMIGWYRRKQSCYLWVLAVGVAIATYIRFWISPILLIPVTVILMLCRQSTFTKIILTIVVGIGIGFAINRIQNVFEIASLQDLLVSLNTLSRLWNYGGSAQVISTDFTQIDQLITFIPFGAFTALFRPLPGEVLNPFGLLAGLENLLLLFLLCLAALRTRRKDFKNPIVLWATLLVLTWATVYSFISFQNLGAAVRFKLQILPILLGLLLYLGRRRSIVPSYQSSISHK</sequence>
<feature type="transmembrane region" description="Helical" evidence="1">
    <location>
        <begin position="319"/>
        <end position="336"/>
    </location>
</feature>
<keyword evidence="1" id="KW-0472">Membrane</keyword>
<feature type="transmembrane region" description="Helical" evidence="1">
    <location>
        <begin position="342"/>
        <end position="363"/>
    </location>
</feature>
<keyword evidence="1" id="KW-1133">Transmembrane helix</keyword>
<organism evidence="2 3">
    <name type="scientific">Allocoleopsis franciscana PCC 7113</name>
    <dbReference type="NCBI Taxonomy" id="1173027"/>
    <lineage>
        <taxon>Bacteria</taxon>
        <taxon>Bacillati</taxon>
        <taxon>Cyanobacteriota</taxon>
        <taxon>Cyanophyceae</taxon>
        <taxon>Coleofasciculales</taxon>
        <taxon>Coleofasciculaceae</taxon>
        <taxon>Allocoleopsis</taxon>
        <taxon>Allocoleopsis franciscana</taxon>
    </lineage>
</organism>
<feature type="transmembrane region" description="Helical" evidence="1">
    <location>
        <begin position="400"/>
        <end position="419"/>
    </location>
</feature>
<evidence type="ECO:0000256" key="1">
    <source>
        <dbReference type="SAM" id="Phobius"/>
    </source>
</evidence>
<feature type="transmembrane region" description="Helical" evidence="1">
    <location>
        <begin position="77"/>
        <end position="95"/>
    </location>
</feature>
<dbReference type="AlphaFoldDB" id="K9WMX4"/>
<dbReference type="EMBL" id="CP003630">
    <property type="protein sequence ID" value="AFZ20907.1"/>
    <property type="molecule type" value="Genomic_DNA"/>
</dbReference>
<evidence type="ECO:0000313" key="3">
    <source>
        <dbReference type="Proteomes" id="UP000010471"/>
    </source>
</evidence>
<dbReference type="STRING" id="1173027.Mic7113_5258"/>
<reference evidence="2 3" key="1">
    <citation type="submission" date="2012-06" db="EMBL/GenBank/DDBJ databases">
        <title>Finished chromosome of genome of Microcoleus sp. PCC 7113.</title>
        <authorList>
            <consortium name="US DOE Joint Genome Institute"/>
            <person name="Gugger M."/>
            <person name="Coursin T."/>
            <person name="Rippka R."/>
            <person name="Tandeau De Marsac N."/>
            <person name="Huntemann M."/>
            <person name="Wei C.-L."/>
            <person name="Han J."/>
            <person name="Detter J.C."/>
            <person name="Han C."/>
            <person name="Tapia R."/>
            <person name="Chen A."/>
            <person name="Kyrpides N."/>
            <person name="Mavromatis K."/>
            <person name="Markowitz V."/>
            <person name="Szeto E."/>
            <person name="Ivanova N."/>
            <person name="Pagani I."/>
            <person name="Pati A."/>
            <person name="Goodwin L."/>
            <person name="Nordberg H.P."/>
            <person name="Cantor M.N."/>
            <person name="Hua S.X."/>
            <person name="Woyke T."/>
            <person name="Kerfeld C.A."/>
        </authorList>
    </citation>
    <scope>NUCLEOTIDE SEQUENCE [LARGE SCALE GENOMIC DNA]</scope>
    <source>
        <strain evidence="2 3">PCC 7113</strain>
    </source>
</reference>
<gene>
    <name evidence="2" type="ORF">Mic7113_5258</name>
</gene>
<keyword evidence="3" id="KW-1185">Reference proteome</keyword>
<dbReference type="HOGENOM" id="CLU_615247_0_0_3"/>
<evidence type="ECO:0000313" key="2">
    <source>
        <dbReference type="EMBL" id="AFZ20907.1"/>
    </source>
</evidence>
<feature type="transmembrane region" description="Helical" evidence="1">
    <location>
        <begin position="375"/>
        <end position="394"/>
    </location>
</feature>
<feature type="transmembrane region" description="Helical" evidence="1">
    <location>
        <begin position="141"/>
        <end position="160"/>
    </location>
</feature>
<protein>
    <recommendedName>
        <fullName evidence="4">Glycosyltransferase RgtA/B/C/D-like domain-containing protein</fullName>
    </recommendedName>
</protein>
<feature type="transmembrane region" description="Helical" evidence="1">
    <location>
        <begin position="219"/>
        <end position="237"/>
    </location>
</feature>
<feature type="transmembrane region" description="Helical" evidence="1">
    <location>
        <begin position="257"/>
        <end position="274"/>
    </location>
</feature>
<accession>K9WMX4</accession>
<dbReference type="RefSeq" id="WP_015185040.1">
    <property type="nucleotide sequence ID" value="NC_019738.1"/>
</dbReference>